<keyword evidence="4 8" id="KW-0418">Kinase</keyword>
<dbReference type="EMBL" id="SLXD01000009">
    <property type="protein sequence ID" value="TCP01478.1"/>
    <property type="molecule type" value="Genomic_DNA"/>
</dbReference>
<keyword evidence="5" id="KW-0067">ATP-binding</keyword>
<dbReference type="GO" id="GO:0008443">
    <property type="term" value="F:phosphofructokinase activity"/>
    <property type="evidence" value="ECO:0007669"/>
    <property type="project" value="TreeGrafter"/>
</dbReference>
<dbReference type="InterPro" id="IPR029056">
    <property type="entry name" value="Ribokinase-like"/>
</dbReference>
<organism evidence="8 9">
    <name type="scientific">Rubrivivax gelatinosus</name>
    <name type="common">Rhodocyclus gelatinosus</name>
    <name type="synonym">Rhodopseudomonas gelatinosa</name>
    <dbReference type="NCBI Taxonomy" id="28068"/>
    <lineage>
        <taxon>Bacteria</taxon>
        <taxon>Pseudomonadati</taxon>
        <taxon>Pseudomonadota</taxon>
        <taxon>Betaproteobacteria</taxon>
        <taxon>Burkholderiales</taxon>
        <taxon>Sphaerotilaceae</taxon>
        <taxon>Rubrivivax</taxon>
    </lineage>
</organism>
<dbReference type="GeneID" id="99685999"/>
<dbReference type="GO" id="GO:0005829">
    <property type="term" value="C:cytosol"/>
    <property type="evidence" value="ECO:0007669"/>
    <property type="project" value="TreeGrafter"/>
</dbReference>
<dbReference type="CDD" id="cd01164">
    <property type="entry name" value="FruK_PfkB_like"/>
    <property type="match status" value="1"/>
</dbReference>
<proteinExistence type="inferred from homology"/>
<evidence type="ECO:0000256" key="1">
    <source>
        <dbReference type="ARBA" id="ARBA00010688"/>
    </source>
</evidence>
<dbReference type="Gene3D" id="3.40.1190.20">
    <property type="match status" value="1"/>
</dbReference>
<dbReference type="InterPro" id="IPR002173">
    <property type="entry name" value="Carboh/pur_kinase_PfkB_CS"/>
</dbReference>
<accession>A0A4V2SGJ5</accession>
<evidence type="ECO:0000256" key="4">
    <source>
        <dbReference type="ARBA" id="ARBA00022777"/>
    </source>
</evidence>
<dbReference type="PROSITE" id="PS00584">
    <property type="entry name" value="PFKB_KINASES_2"/>
    <property type="match status" value="1"/>
</dbReference>
<evidence type="ECO:0000313" key="8">
    <source>
        <dbReference type="EMBL" id="TCP01478.1"/>
    </source>
</evidence>
<name>A0A4V2SGJ5_RUBGE</name>
<evidence type="ECO:0000256" key="2">
    <source>
        <dbReference type="ARBA" id="ARBA00022679"/>
    </source>
</evidence>
<comment type="caution">
    <text evidence="8">The sequence shown here is derived from an EMBL/GenBank/DDBJ whole genome shotgun (WGS) entry which is preliminary data.</text>
</comment>
<dbReference type="InterPro" id="IPR017583">
    <property type="entry name" value="Tagatose/fructose_Pkinase"/>
</dbReference>
<reference evidence="8 9" key="1">
    <citation type="submission" date="2019-03" db="EMBL/GenBank/DDBJ databases">
        <title>Genomic Encyclopedia of Type Strains, Phase IV (KMG-IV): sequencing the most valuable type-strain genomes for metagenomic binning, comparative biology and taxonomic classification.</title>
        <authorList>
            <person name="Goeker M."/>
        </authorList>
    </citation>
    <scope>NUCLEOTIDE SEQUENCE [LARGE SCALE GENOMIC DNA]</scope>
    <source>
        <strain evidence="8 9">DSM 1709</strain>
    </source>
</reference>
<dbReference type="NCBIfam" id="TIGR03168">
    <property type="entry name" value="1-PFK"/>
    <property type="match status" value="1"/>
</dbReference>
<dbReference type="AlphaFoldDB" id="A0A4V2SGJ5"/>
<dbReference type="SUPFAM" id="SSF53613">
    <property type="entry name" value="Ribokinase-like"/>
    <property type="match status" value="1"/>
</dbReference>
<evidence type="ECO:0000256" key="3">
    <source>
        <dbReference type="ARBA" id="ARBA00022741"/>
    </source>
</evidence>
<dbReference type="GO" id="GO:0016052">
    <property type="term" value="P:carbohydrate catabolic process"/>
    <property type="evidence" value="ECO:0007669"/>
    <property type="project" value="UniProtKB-ARBA"/>
</dbReference>
<evidence type="ECO:0000259" key="7">
    <source>
        <dbReference type="Pfam" id="PF00294"/>
    </source>
</evidence>
<dbReference type="InterPro" id="IPR011611">
    <property type="entry name" value="PfkB_dom"/>
</dbReference>
<keyword evidence="2 6" id="KW-0808">Transferase</keyword>
<dbReference type="GO" id="GO:0044281">
    <property type="term" value="P:small molecule metabolic process"/>
    <property type="evidence" value="ECO:0007669"/>
    <property type="project" value="UniProtKB-ARBA"/>
</dbReference>
<feature type="domain" description="Carbohydrate kinase PfkB" evidence="7">
    <location>
        <begin position="9"/>
        <end position="294"/>
    </location>
</feature>
<comment type="similarity">
    <text evidence="1 6">Belongs to the carbohydrate kinase PfkB family.</text>
</comment>
<evidence type="ECO:0000256" key="5">
    <source>
        <dbReference type="ARBA" id="ARBA00022840"/>
    </source>
</evidence>
<dbReference type="Proteomes" id="UP000295106">
    <property type="component" value="Unassembled WGS sequence"/>
</dbReference>
<dbReference type="GO" id="GO:0005524">
    <property type="term" value="F:ATP binding"/>
    <property type="evidence" value="ECO:0007669"/>
    <property type="project" value="UniProtKB-KW"/>
</dbReference>
<dbReference type="RefSeq" id="WP_132648072.1">
    <property type="nucleotide sequence ID" value="NZ_CP181386.1"/>
</dbReference>
<dbReference type="OrthoDB" id="9801219at2"/>
<gene>
    <name evidence="8" type="ORF">EV684_109115</name>
</gene>
<evidence type="ECO:0000313" key="9">
    <source>
        <dbReference type="Proteomes" id="UP000295106"/>
    </source>
</evidence>
<protein>
    <recommendedName>
        <fullName evidence="6">Phosphofructokinase</fullName>
    </recommendedName>
</protein>
<dbReference type="PANTHER" id="PTHR46566:SF5">
    <property type="entry name" value="1-PHOSPHOFRUCTOKINASE"/>
    <property type="match status" value="1"/>
</dbReference>
<dbReference type="PIRSF" id="PIRSF000535">
    <property type="entry name" value="1PFK/6PFK/LacC"/>
    <property type="match status" value="1"/>
</dbReference>
<evidence type="ECO:0000256" key="6">
    <source>
        <dbReference type="PIRNR" id="PIRNR000535"/>
    </source>
</evidence>
<sequence length="323" mass="32285">MTIRCVSFNPAIDQTVTLERLVPGEVVRALAVRHDAGGKGVNVASCLADAGQAVELHGLLGRDNAAIFEQLFAAKGIADRLQRVAGATRTNVKLLETGGRTTDVNLPGFTAGEADAEVVFAGLAQVGAGELVVISGSQPAGLAADTSARLAAALAGRGARVVADLSGAALDAVLALPPGALPYAVKPNRAELEAWAGRRFDERTALVDAARALVARGIALVVVSLGTEGAAFVSAEGALQAAPPRLATGSTVGAGDAMVAGIASALADGLALEALARRATAFAAGKLGREGAHLPPAAELEALAAAVRPQPLDVWAAAPGSRT</sequence>
<keyword evidence="3" id="KW-0547">Nucleotide-binding</keyword>
<dbReference type="FunFam" id="3.40.1190.20:FF:000001">
    <property type="entry name" value="Phosphofructokinase"/>
    <property type="match status" value="1"/>
</dbReference>
<dbReference type="Pfam" id="PF00294">
    <property type="entry name" value="PfkB"/>
    <property type="match status" value="1"/>
</dbReference>
<dbReference type="PANTHER" id="PTHR46566">
    <property type="entry name" value="1-PHOSPHOFRUCTOKINASE-RELATED"/>
    <property type="match status" value="1"/>
</dbReference>